<name>A0A6P3H389_BISBB</name>
<dbReference type="RefSeq" id="XP_010837988.1">
    <property type="nucleotide sequence ID" value="XM_010839686.1"/>
</dbReference>
<keyword evidence="1" id="KW-0547">Nucleotide-binding</keyword>
<dbReference type="GO" id="GO:0005524">
    <property type="term" value="F:ATP binding"/>
    <property type="evidence" value="ECO:0007669"/>
    <property type="project" value="UniProtKB-KW"/>
</dbReference>
<organism evidence="4 5">
    <name type="scientific">Bison bison bison</name>
    <name type="common">North American plains bison</name>
    <dbReference type="NCBI Taxonomy" id="43346"/>
    <lineage>
        <taxon>Eukaryota</taxon>
        <taxon>Metazoa</taxon>
        <taxon>Chordata</taxon>
        <taxon>Craniata</taxon>
        <taxon>Vertebrata</taxon>
        <taxon>Euteleostomi</taxon>
        <taxon>Mammalia</taxon>
        <taxon>Eutheria</taxon>
        <taxon>Laurasiatheria</taxon>
        <taxon>Artiodactyla</taxon>
        <taxon>Ruminantia</taxon>
        <taxon>Pecora</taxon>
        <taxon>Bovidae</taxon>
        <taxon>Bovinae</taxon>
        <taxon>Bison</taxon>
    </lineage>
</organism>
<proteinExistence type="predicted"/>
<dbReference type="OrthoDB" id="6500128at2759"/>
<dbReference type="InterPro" id="IPR003439">
    <property type="entry name" value="ABC_transporter-like_ATP-bd"/>
</dbReference>
<dbReference type="PANTHER" id="PTHR24223:SF357">
    <property type="entry name" value="ATP-BINDING CASSETTE SUB-FAMILY C MEMBER 4"/>
    <property type="match status" value="1"/>
</dbReference>
<protein>
    <submittedName>
        <fullName evidence="5">Multidrug resistance-associated protein 4-like</fullName>
    </submittedName>
</protein>
<gene>
    <name evidence="5" type="primary">LOC104988379</name>
</gene>
<evidence type="ECO:0000313" key="5">
    <source>
        <dbReference type="RefSeq" id="XP_010837988.1"/>
    </source>
</evidence>
<dbReference type="Proteomes" id="UP000515208">
    <property type="component" value="Unplaced"/>
</dbReference>
<sequence length="138" mass="15496">VQLKEIIEELPDKMDTELVESGSNLSVGQKQLVCLARAILRKNQILIIDEATAHVDPSTDELIQKKIREKFAQCTVLTIAHRLSTIIDSDRIMVLDSGKLEEYGEPCVLLQNRDSLFYKMVQQQGKAKATALTETAKQ</sequence>
<dbReference type="Pfam" id="PF00005">
    <property type="entry name" value="ABC_tran"/>
    <property type="match status" value="1"/>
</dbReference>
<dbReference type="AlphaFoldDB" id="A0A6P3H389"/>
<feature type="domain" description="ABC transporter" evidence="3">
    <location>
        <begin position="3"/>
        <end position="53"/>
    </location>
</feature>
<dbReference type="GO" id="GO:0005886">
    <property type="term" value="C:plasma membrane"/>
    <property type="evidence" value="ECO:0007669"/>
    <property type="project" value="TreeGrafter"/>
</dbReference>
<dbReference type="GeneID" id="104988379"/>
<dbReference type="GO" id="GO:0016887">
    <property type="term" value="F:ATP hydrolysis activity"/>
    <property type="evidence" value="ECO:0007669"/>
    <property type="project" value="InterPro"/>
</dbReference>
<feature type="non-terminal residue" evidence="5">
    <location>
        <position position="138"/>
    </location>
</feature>
<dbReference type="GO" id="GO:0042626">
    <property type="term" value="F:ATPase-coupled transmembrane transporter activity"/>
    <property type="evidence" value="ECO:0007669"/>
    <property type="project" value="TreeGrafter"/>
</dbReference>
<keyword evidence="4" id="KW-1185">Reference proteome</keyword>
<accession>A0A6P3H389</accession>
<dbReference type="SUPFAM" id="SSF52540">
    <property type="entry name" value="P-loop containing nucleoside triphosphate hydrolases"/>
    <property type="match status" value="1"/>
</dbReference>
<dbReference type="Gene3D" id="3.40.50.300">
    <property type="entry name" value="P-loop containing nucleotide triphosphate hydrolases"/>
    <property type="match status" value="1"/>
</dbReference>
<keyword evidence="2" id="KW-0067">ATP-binding</keyword>
<evidence type="ECO:0000259" key="3">
    <source>
        <dbReference type="Pfam" id="PF00005"/>
    </source>
</evidence>
<dbReference type="InterPro" id="IPR027417">
    <property type="entry name" value="P-loop_NTPase"/>
</dbReference>
<evidence type="ECO:0000313" key="4">
    <source>
        <dbReference type="Proteomes" id="UP000515208"/>
    </source>
</evidence>
<evidence type="ECO:0000256" key="2">
    <source>
        <dbReference type="ARBA" id="ARBA00022840"/>
    </source>
</evidence>
<dbReference type="KEGG" id="bbis:104988379"/>
<dbReference type="InterPro" id="IPR050173">
    <property type="entry name" value="ABC_transporter_C-like"/>
</dbReference>
<evidence type="ECO:0000256" key="1">
    <source>
        <dbReference type="ARBA" id="ARBA00022741"/>
    </source>
</evidence>
<dbReference type="PANTHER" id="PTHR24223">
    <property type="entry name" value="ATP-BINDING CASSETTE SUB-FAMILY C"/>
    <property type="match status" value="1"/>
</dbReference>
<reference evidence="5" key="1">
    <citation type="submission" date="2025-08" db="UniProtKB">
        <authorList>
            <consortium name="RefSeq"/>
        </authorList>
    </citation>
    <scope>IDENTIFICATION</scope>
    <source>
        <tissue evidence="5">Blood</tissue>
    </source>
</reference>
<dbReference type="FunFam" id="3.40.50.300:FF:003492">
    <property type="entry name" value="AGAP012735-PA"/>
    <property type="match status" value="1"/>
</dbReference>
<feature type="non-terminal residue" evidence="5">
    <location>
        <position position="1"/>
    </location>
</feature>